<organism evidence="10 11">
    <name type="scientific">Periophthalmus magnuspinnatus</name>
    <dbReference type="NCBI Taxonomy" id="409849"/>
    <lineage>
        <taxon>Eukaryota</taxon>
        <taxon>Metazoa</taxon>
        <taxon>Chordata</taxon>
        <taxon>Craniata</taxon>
        <taxon>Vertebrata</taxon>
        <taxon>Euteleostomi</taxon>
        <taxon>Actinopterygii</taxon>
        <taxon>Neopterygii</taxon>
        <taxon>Teleostei</taxon>
        <taxon>Neoteleostei</taxon>
        <taxon>Acanthomorphata</taxon>
        <taxon>Gobiaria</taxon>
        <taxon>Gobiiformes</taxon>
        <taxon>Gobioidei</taxon>
        <taxon>Gobiidae</taxon>
        <taxon>Oxudercinae</taxon>
        <taxon>Periophthalmus</taxon>
    </lineage>
</organism>
<sequence>MTQSCAWVCCLNPEAKEARRINGEIERQLRRDKKNARREFKLLLLGTGESGKSTFIKQMRIIHGRGYSEEDRRDFTRLVYQNIFTAIQTIIQAMNILRIPYMFEDNKAHAKVVSEADVEKVHRFSKLHLDAIKSLWSDPGVQECYHRRREYQLSDSTKYYLNNLDRIGDPAYVPTQQDVLRVRVPTTGIIEYVFDVEKAPEPIESAAHLPIIKLFKLSFYSYRMVDVGGQRSERKKWIHCFEYVTSIMFLAALSEYDQVLIESDNVNRMEESLALFQTILHSPWFISASVMLFLNKVDLLTEKIMYSHLADYFPKYDGPKQDAKEASAFILDMYVQPDQKRIYSHFTCATDTNNIRFVFSVVKDHILQTNLSVYNLV</sequence>
<dbReference type="InterPro" id="IPR000654">
    <property type="entry name" value="Gprotein_alpha_Q"/>
</dbReference>
<dbReference type="PANTHER" id="PTHR10218">
    <property type="entry name" value="GTP-BINDING PROTEIN ALPHA SUBUNIT"/>
    <property type="match status" value="1"/>
</dbReference>
<evidence type="ECO:0000256" key="6">
    <source>
        <dbReference type="ARBA" id="ARBA00023224"/>
    </source>
</evidence>
<proteinExistence type="inferred from homology"/>
<dbReference type="FunFam" id="3.40.50.300:FF:003977">
    <property type="entry name" value="Guanine nucleotide-binding protein G(q) subunit alpha"/>
    <property type="match status" value="1"/>
</dbReference>
<dbReference type="PRINTS" id="PR00318">
    <property type="entry name" value="GPROTEINA"/>
</dbReference>
<name>A0A3B3ZHB3_9GOBI</name>
<feature type="binding site" evidence="7">
    <location>
        <begin position="49"/>
        <end position="54"/>
    </location>
    <ligand>
        <name>GTP</name>
        <dbReference type="ChEBI" id="CHEBI:37565"/>
    </ligand>
</feature>
<dbReference type="GO" id="GO:0005525">
    <property type="term" value="F:GTP binding"/>
    <property type="evidence" value="ECO:0007669"/>
    <property type="project" value="UniProtKB-UniRule"/>
</dbReference>
<dbReference type="GO" id="GO:0007188">
    <property type="term" value="P:adenylate cyclase-modulating G protein-coupled receptor signaling pathway"/>
    <property type="evidence" value="ECO:0007669"/>
    <property type="project" value="TreeGrafter"/>
</dbReference>
<protein>
    <recommendedName>
        <fullName evidence="9">Guanine nucleotide-binding protein subunit alpha</fullName>
    </recommendedName>
</protein>
<evidence type="ECO:0000313" key="11">
    <source>
        <dbReference type="Proteomes" id="UP000261520"/>
    </source>
</evidence>
<keyword evidence="5 7" id="KW-0342">GTP-binding</keyword>
<feature type="binding site" evidence="8">
    <location>
        <position position="53"/>
    </location>
    <ligand>
        <name>Mg(2+)</name>
        <dbReference type="ChEBI" id="CHEBI:18420"/>
    </ligand>
</feature>
<dbReference type="PROSITE" id="PS51882">
    <property type="entry name" value="G_ALPHA"/>
    <property type="match status" value="1"/>
</dbReference>
<keyword evidence="3 7" id="KW-0547">Nucleotide-binding</keyword>
<dbReference type="GO" id="GO:0005834">
    <property type="term" value="C:heterotrimeric G-protein complex"/>
    <property type="evidence" value="ECO:0007669"/>
    <property type="project" value="UniProtKB-UniRule"/>
</dbReference>
<dbReference type="PRINTS" id="PR00442">
    <property type="entry name" value="GPROTEINAQ"/>
</dbReference>
<keyword evidence="11" id="KW-1185">Reference proteome</keyword>
<keyword evidence="6 9" id="KW-0807">Transducer</keyword>
<reference evidence="10" key="2">
    <citation type="submission" date="2025-09" db="UniProtKB">
        <authorList>
            <consortium name="Ensembl"/>
        </authorList>
    </citation>
    <scope>IDENTIFICATION</scope>
</reference>
<keyword evidence="4 8" id="KW-0460">Magnesium</keyword>
<evidence type="ECO:0000256" key="9">
    <source>
        <dbReference type="RuleBase" id="RU369122"/>
    </source>
</evidence>
<dbReference type="InterPro" id="IPR027417">
    <property type="entry name" value="P-loop_NTPase"/>
</dbReference>
<evidence type="ECO:0000313" key="10">
    <source>
        <dbReference type="Ensembl" id="ENSPMGP00000003985.1"/>
    </source>
</evidence>
<keyword evidence="2 8" id="KW-0479">Metal-binding</keyword>
<dbReference type="Proteomes" id="UP000261520">
    <property type="component" value="Unplaced"/>
</dbReference>
<evidence type="ECO:0000256" key="3">
    <source>
        <dbReference type="ARBA" id="ARBA00022741"/>
    </source>
</evidence>
<dbReference type="GO" id="GO:0031683">
    <property type="term" value="F:G-protein beta/gamma-subunit complex binding"/>
    <property type="evidence" value="ECO:0007669"/>
    <property type="project" value="UniProtKB-UniRule"/>
</dbReference>
<dbReference type="Gene3D" id="3.40.50.300">
    <property type="entry name" value="P-loop containing nucleotide triphosphate hydrolases"/>
    <property type="match status" value="1"/>
</dbReference>
<accession>A0A3B3ZHB3</accession>
<dbReference type="PANTHER" id="PTHR10218:SF364">
    <property type="entry name" value="GUANINE NUCLEOTIDE-BINDING PROTEIN (G PROTEIN), Q POLYPEPTIDE"/>
    <property type="match status" value="1"/>
</dbReference>
<dbReference type="SUPFAM" id="SSF52540">
    <property type="entry name" value="P-loop containing nucleoside triphosphate hydrolases"/>
    <property type="match status" value="1"/>
</dbReference>
<feature type="binding site" evidence="7">
    <location>
        <position position="349"/>
    </location>
    <ligand>
        <name>GTP</name>
        <dbReference type="ChEBI" id="CHEBI:37565"/>
    </ligand>
</feature>
<feature type="binding site" evidence="7">
    <location>
        <begin position="155"/>
        <end position="156"/>
    </location>
    <ligand>
        <name>GTP</name>
        <dbReference type="ChEBI" id="CHEBI:37565"/>
    </ligand>
</feature>
<dbReference type="Gene3D" id="1.10.400.10">
    <property type="entry name" value="GI Alpha 1, domain 2-like"/>
    <property type="match status" value="1"/>
</dbReference>
<dbReference type="GO" id="GO:0005737">
    <property type="term" value="C:cytoplasm"/>
    <property type="evidence" value="ECO:0007669"/>
    <property type="project" value="TreeGrafter"/>
</dbReference>
<dbReference type="STRING" id="409849.ENSPMGP00000003985"/>
<feature type="binding site" evidence="8">
    <location>
        <position position="186"/>
    </location>
    <ligand>
        <name>Mg(2+)</name>
        <dbReference type="ChEBI" id="CHEBI:18420"/>
    </ligand>
</feature>
<evidence type="ECO:0000256" key="2">
    <source>
        <dbReference type="ARBA" id="ARBA00022723"/>
    </source>
</evidence>
<dbReference type="Ensembl" id="ENSPMGT00000004231.1">
    <property type="protein sequence ID" value="ENSPMGP00000003985.1"/>
    <property type="gene ID" value="ENSPMGG00000002662.1"/>
</dbReference>
<evidence type="ECO:0000256" key="8">
    <source>
        <dbReference type="PIRSR" id="PIRSR601019-2"/>
    </source>
</evidence>
<dbReference type="CDD" id="cd00066">
    <property type="entry name" value="G-alpha"/>
    <property type="match status" value="1"/>
</dbReference>
<feature type="binding site" evidence="7">
    <location>
        <begin position="226"/>
        <end position="230"/>
    </location>
    <ligand>
        <name>GTP</name>
        <dbReference type="ChEBI" id="CHEBI:37565"/>
    </ligand>
</feature>
<dbReference type="GO" id="GO:0001664">
    <property type="term" value="F:G protein-coupled receptor binding"/>
    <property type="evidence" value="ECO:0007669"/>
    <property type="project" value="UniProtKB-UniRule"/>
</dbReference>
<reference evidence="10" key="1">
    <citation type="submission" date="2025-08" db="UniProtKB">
        <authorList>
            <consortium name="Ensembl"/>
        </authorList>
    </citation>
    <scope>IDENTIFICATION</scope>
</reference>
<comment type="subunit">
    <text evidence="9">G proteins are composed of 3 units; alpha, beta and gamma. The alpha chain contains the guanine nucleotide binding site.</text>
</comment>
<comment type="function">
    <text evidence="9">Guanine nucleotide-binding proteins (G proteins) are involved as modulators or transducers in various transmembrane signaling systems.</text>
</comment>
<evidence type="ECO:0000256" key="7">
    <source>
        <dbReference type="PIRSR" id="PIRSR601019-1"/>
    </source>
</evidence>
<dbReference type="FunFam" id="1.10.400.10:FF:000002">
    <property type="entry name" value="guanine nucleotide-binding protein G(Q) subunit alpha"/>
    <property type="match status" value="1"/>
</dbReference>
<dbReference type="GO" id="GO:0003924">
    <property type="term" value="F:GTPase activity"/>
    <property type="evidence" value="ECO:0007669"/>
    <property type="project" value="UniProtKB-UniRule"/>
</dbReference>
<dbReference type="Pfam" id="PF00503">
    <property type="entry name" value="G-alpha"/>
    <property type="match status" value="1"/>
</dbReference>
<dbReference type="SMART" id="SM00275">
    <property type="entry name" value="G_alpha"/>
    <property type="match status" value="1"/>
</dbReference>
<dbReference type="InterPro" id="IPR011025">
    <property type="entry name" value="GproteinA_insert"/>
</dbReference>
<comment type="similarity">
    <text evidence="1 9">Belongs to the G-alpha family. G(q) subfamily.</text>
</comment>
<evidence type="ECO:0000256" key="5">
    <source>
        <dbReference type="ARBA" id="ARBA00023134"/>
    </source>
</evidence>
<dbReference type="FunFam" id="3.40.50.300:FF:000692">
    <property type="entry name" value="Guanine nucleotide-binding protein subunit alpha"/>
    <property type="match status" value="1"/>
</dbReference>
<dbReference type="AlphaFoldDB" id="A0A3B3ZHB3"/>
<dbReference type="GO" id="GO:0046872">
    <property type="term" value="F:metal ion binding"/>
    <property type="evidence" value="ECO:0007669"/>
    <property type="project" value="UniProtKB-UniRule"/>
</dbReference>
<dbReference type="GO" id="GO:0005096">
    <property type="term" value="F:GTPase activator activity"/>
    <property type="evidence" value="ECO:0007669"/>
    <property type="project" value="TreeGrafter"/>
</dbReference>
<feature type="binding site" evidence="7">
    <location>
        <begin position="180"/>
        <end position="186"/>
    </location>
    <ligand>
        <name>GTP</name>
        <dbReference type="ChEBI" id="CHEBI:37565"/>
    </ligand>
</feature>
<evidence type="ECO:0000256" key="1">
    <source>
        <dbReference type="ARBA" id="ARBA00007976"/>
    </source>
</evidence>
<feature type="binding site" evidence="7">
    <location>
        <begin position="295"/>
        <end position="298"/>
    </location>
    <ligand>
        <name>GTP</name>
        <dbReference type="ChEBI" id="CHEBI:37565"/>
    </ligand>
</feature>
<evidence type="ECO:0000256" key="4">
    <source>
        <dbReference type="ARBA" id="ARBA00022842"/>
    </source>
</evidence>
<dbReference type="InterPro" id="IPR001019">
    <property type="entry name" value="Gprotein_alpha_su"/>
</dbReference>
<dbReference type="SUPFAM" id="SSF47895">
    <property type="entry name" value="Transducin (alpha subunit), insertion domain"/>
    <property type="match status" value="1"/>
</dbReference>